<evidence type="ECO:0000313" key="1">
    <source>
        <dbReference type="EMBL" id="QNX74037.1"/>
    </source>
</evidence>
<accession>A0A7H2VCF4</accession>
<proteinExistence type="predicted"/>
<dbReference type="SUPFAM" id="SSF69279">
    <property type="entry name" value="Phage tail proteins"/>
    <property type="match status" value="1"/>
</dbReference>
<dbReference type="AlphaFoldDB" id="A0A7H2VCF4"/>
<evidence type="ECO:0000313" key="2">
    <source>
        <dbReference type="Proteomes" id="UP000516666"/>
    </source>
</evidence>
<reference evidence="1 2" key="2">
    <citation type="submission" date="2020-09" db="EMBL/GenBank/DDBJ databases">
        <authorList>
            <person name="Chen F.-J."/>
            <person name="Lee Y.-T."/>
        </authorList>
    </citation>
    <scope>NUCLEOTIDE SEQUENCE [LARGE SCALE GENOMIC DNA]</scope>
    <source>
        <strain evidence="1 2">AS39</strain>
    </source>
</reference>
<protein>
    <submittedName>
        <fullName evidence="1">DNA primase</fullName>
    </submittedName>
</protein>
<gene>
    <name evidence="1" type="ORF">IC776_02845</name>
</gene>
<dbReference type="Proteomes" id="UP000516666">
    <property type="component" value="Chromosome"/>
</dbReference>
<dbReference type="EMBL" id="CP061646">
    <property type="protein sequence ID" value="QNX74037.1"/>
    <property type="molecule type" value="Genomic_DNA"/>
</dbReference>
<name>A0A7H2VCF4_9GAMM</name>
<organism evidence="1 2">
    <name type="scientific">Acinetobacter seifertii</name>
    <dbReference type="NCBI Taxonomy" id="1530123"/>
    <lineage>
        <taxon>Bacteria</taxon>
        <taxon>Pseudomonadati</taxon>
        <taxon>Pseudomonadota</taxon>
        <taxon>Gammaproteobacteria</taxon>
        <taxon>Moraxellales</taxon>
        <taxon>Moraxellaceae</taxon>
        <taxon>Acinetobacter</taxon>
        <taxon>Acinetobacter calcoaceticus/baumannii complex</taxon>
    </lineage>
</organism>
<sequence length="431" mass="48263">MFVNILSPIANTFANLTNYPTVIYKITVNGIDISNHLNTRLMNMTIQDHRGFVADSIDITLDDADGALEIPSVGAEMRVWLGWSDTGLIYKGSYLVTGGSHSGAPDQLRISAESTDLAETFRQKRERSFHNQTIQSIFEKIAFDYALSVKINDQLANIVINHIDQNESDANLITRIADENDAIATIKNNTLILLPIGLSQTTSGLDLPSVELVRTDGDSHTFSFGRSNNKIDGVKAYYHDKEKGEKKFVVVGCNDNNPKEIRFIHRDKKTAELAAQAEFNRCKRSEQTFTYSLAKGQPLLLPEQEFTFVGLKPQIDEIIWLGKTVTHDISESSGYTCRIELELKLPNADDISVLFEDKTKDESQEKVGSRKPKTYKEYTGVKTWYKNGSKSVAITTGDQTNPFIIMSTYKTKKTAEIAINREYARIKIANG</sequence>
<dbReference type="Pfam" id="PF05954">
    <property type="entry name" value="Phage_GPD"/>
    <property type="match status" value="1"/>
</dbReference>
<reference evidence="2" key="1">
    <citation type="submission" date="2020-09" db="EMBL/GenBank/DDBJ databases">
        <title>Clinical and molecular characterization of Acinetobacter seifertii in Taiwan.</title>
        <authorList>
            <person name="Li L.-H."/>
            <person name="Yang Y.-S."/>
            <person name="Sun J.-R."/>
            <person name="Huang T.-W."/>
            <person name="Huang W.-C."/>
            <person name="Wang Y.-C."/>
            <person name="Kuo T.-H."/>
            <person name="Kuo S.-C."/>
            <person name="Chen T.-L."/>
        </authorList>
    </citation>
    <scope>NUCLEOTIDE SEQUENCE [LARGE SCALE GENOMIC DNA]</scope>
    <source>
        <strain evidence="2">AS39</strain>
    </source>
</reference>